<dbReference type="InterPro" id="IPR036291">
    <property type="entry name" value="NAD(P)-bd_dom_sf"/>
</dbReference>
<dbReference type="PATRIC" id="fig|224013.5.peg.1858"/>
<dbReference type="KEGG" id="npz:ACX27_07665"/>
<dbReference type="Gene3D" id="3.40.50.720">
    <property type="entry name" value="NAD(P)-binding Rossmann-like Domain"/>
    <property type="match status" value="1"/>
</dbReference>
<feature type="domain" description="NAD-dependent epimerase/dehydratase" evidence="2">
    <location>
        <begin position="9"/>
        <end position="229"/>
    </location>
</feature>
<gene>
    <name evidence="3" type="ORF">ACX27_07665</name>
</gene>
<evidence type="ECO:0000313" key="3">
    <source>
        <dbReference type="EMBL" id="ALF52760.1"/>
    </source>
</evidence>
<evidence type="ECO:0000256" key="1">
    <source>
        <dbReference type="ARBA" id="ARBA00007637"/>
    </source>
</evidence>
<name>A0A0M4SJH9_9NOSO</name>
<comment type="similarity">
    <text evidence="1">Belongs to the NAD(P)-dependent epimerase/dehydratase family.</text>
</comment>
<protein>
    <submittedName>
        <fullName evidence="3">Oxidoreductase</fullName>
    </submittedName>
</protein>
<reference evidence="3 4" key="2">
    <citation type="journal article" date="2016" name="Genome Announc.">
        <title>Draft Genome Sequence of the N2-Fixing Cyanobacterium Nostoc piscinale CENA21, Isolated from the Brazilian Amazon Floodplain.</title>
        <authorList>
            <person name="Leao T."/>
            <person name="Guimaraes P.I."/>
            <person name="de Melo A.G."/>
            <person name="Ramos R.T."/>
            <person name="Leao P.N."/>
            <person name="Silva A."/>
            <person name="Fiore M.F."/>
            <person name="Schneider M.P."/>
        </authorList>
    </citation>
    <scope>NUCLEOTIDE SEQUENCE [LARGE SCALE GENOMIC DNA]</scope>
    <source>
        <strain evidence="3 4">CENA21</strain>
    </source>
</reference>
<dbReference type="OrthoDB" id="9774199at2"/>
<evidence type="ECO:0000259" key="2">
    <source>
        <dbReference type="Pfam" id="PF01370"/>
    </source>
</evidence>
<sequence>MNLDKKTLLITGIDDFIGLRAAELAIAQGMKVRGLQSSSDRKIPQNLNVEAIAGNITDPKIAQKACQGVDIVLHTAQLTQEAGPIKEFREINVNGTLNIAKAAKNAGVKTFVHLSSAMVYGFDYPDGVSETGPLSGDNNPYCQTKIEAEQELIPLNAPPDFGVIVIRAGDVYGPGCIPWIIRPLLMMRQKLFAYANDGQGVINHLYIDNLIDAIFLAIQKEAYGEVFNITDGQQTSWKEYFMRLAATEGLQAPMSVPKDEIKLFLKIRSQGQKLFRKKADILPESVDFMTRPYAYSITKAQTLLDYKPKIDLEEGLRRTSEWVQKTDIQKLAK</sequence>
<dbReference type="InterPro" id="IPR001509">
    <property type="entry name" value="Epimerase_deHydtase"/>
</dbReference>
<proteinExistence type="inferred from homology"/>
<dbReference type="SUPFAM" id="SSF51735">
    <property type="entry name" value="NAD(P)-binding Rossmann-fold domains"/>
    <property type="match status" value="1"/>
</dbReference>
<keyword evidence="4" id="KW-1185">Reference proteome</keyword>
<accession>A0A0M4SJH9</accession>
<organism evidence="3 4">
    <name type="scientific">Nostoc piscinale CENA21</name>
    <dbReference type="NCBI Taxonomy" id="224013"/>
    <lineage>
        <taxon>Bacteria</taxon>
        <taxon>Bacillati</taxon>
        <taxon>Cyanobacteriota</taxon>
        <taxon>Cyanophyceae</taxon>
        <taxon>Nostocales</taxon>
        <taxon>Nostocaceae</taxon>
        <taxon>Nostoc</taxon>
    </lineage>
</organism>
<evidence type="ECO:0000313" key="4">
    <source>
        <dbReference type="Proteomes" id="UP000062645"/>
    </source>
</evidence>
<dbReference type="Proteomes" id="UP000062645">
    <property type="component" value="Chromosome"/>
</dbReference>
<dbReference type="AlphaFoldDB" id="A0A0M4SJH9"/>
<dbReference type="STRING" id="224013.ACX27_07665"/>
<dbReference type="Pfam" id="PF01370">
    <property type="entry name" value="Epimerase"/>
    <property type="match status" value="1"/>
</dbReference>
<dbReference type="PANTHER" id="PTHR43000">
    <property type="entry name" value="DTDP-D-GLUCOSE 4,6-DEHYDRATASE-RELATED"/>
    <property type="match status" value="1"/>
</dbReference>
<dbReference type="RefSeq" id="WP_062290499.1">
    <property type="nucleotide sequence ID" value="NZ_CP012036.1"/>
</dbReference>
<dbReference type="EMBL" id="CP012036">
    <property type="protein sequence ID" value="ALF52760.1"/>
    <property type="molecule type" value="Genomic_DNA"/>
</dbReference>
<reference evidence="4" key="1">
    <citation type="submission" date="2015-07" db="EMBL/GenBank/DDBJ databases">
        <title>Genome Of Nitrogen-Fixing Cyanobacterium Nostoc piscinale CENA21 From Solimoes/Amazon River Floodplain Sediments And Comparative Genomics To Uncover Biosynthetic Natural Products Potential.</title>
        <authorList>
            <person name="Leao T.F."/>
            <person name="Leao P.N."/>
            <person name="Guimaraes P.I."/>
            <person name="de Melo A.G.C."/>
            <person name="Ramos R.T.J."/>
            <person name="Silva A."/>
            <person name="Fiore M.F."/>
            <person name="Schneider M.P.C."/>
        </authorList>
    </citation>
    <scope>NUCLEOTIDE SEQUENCE [LARGE SCALE GENOMIC DNA]</scope>
    <source>
        <strain evidence="4">CENA21</strain>
    </source>
</reference>